<dbReference type="OrthoDB" id="9800643at2"/>
<sequence length="289" mass="31514">MKKMMTITDALKKAVYQFNKAEIPQPRLEAEILLDAVLGCGRVYFYSHPDHPLTEEDVEGYEALIQRRCAHEPTAYILGKKEFMGLDFIVSPAVLIPRPDTETVVNAALAQIPGNGHGIRVLDLCTGSGAIGLSIKKYRPEVDIVLGDISPGALAIATENANALGLKAELVQSDLFDNLQNRRFHLIVSNPPYIPREILLGLALDVQGFEPHLALDGGNDGFELYNRIIQGAPNHLVDGGRLLFEAGDGQAGDLAQHMVTAGFTIDTEERDLIGVLRAVGGYKNSYKEQ</sequence>
<dbReference type="Gene3D" id="3.40.50.150">
    <property type="entry name" value="Vaccinia Virus protein VP39"/>
    <property type="match status" value="1"/>
</dbReference>
<dbReference type="NCBIfam" id="TIGR03534">
    <property type="entry name" value="RF_mod_PrmC"/>
    <property type="match status" value="1"/>
</dbReference>
<dbReference type="CDD" id="cd02440">
    <property type="entry name" value="AdoMet_MTases"/>
    <property type="match status" value="1"/>
</dbReference>
<keyword evidence="2 5" id="KW-0808">Transferase</keyword>
<name>A0A1H3E4P2_EUBBA</name>
<dbReference type="STRING" id="1528.SAMN04488579_106103"/>
<comment type="function">
    <text evidence="5">Methylates the class 1 translation termination release factors RF1/PrfA and RF2/PrfB on the glutamine residue of the universally conserved GGQ motif.</text>
</comment>
<evidence type="ECO:0000256" key="2">
    <source>
        <dbReference type="ARBA" id="ARBA00022679"/>
    </source>
</evidence>
<proteinExistence type="inferred from homology"/>
<comment type="catalytic activity">
    <reaction evidence="4 5">
        <text>L-glutaminyl-[peptide chain release factor] + S-adenosyl-L-methionine = N(5)-methyl-L-glutaminyl-[peptide chain release factor] + S-adenosyl-L-homocysteine + H(+)</text>
        <dbReference type="Rhea" id="RHEA:42896"/>
        <dbReference type="Rhea" id="RHEA-COMP:10271"/>
        <dbReference type="Rhea" id="RHEA-COMP:10272"/>
        <dbReference type="ChEBI" id="CHEBI:15378"/>
        <dbReference type="ChEBI" id="CHEBI:30011"/>
        <dbReference type="ChEBI" id="CHEBI:57856"/>
        <dbReference type="ChEBI" id="CHEBI:59789"/>
        <dbReference type="ChEBI" id="CHEBI:61891"/>
        <dbReference type="EC" id="2.1.1.297"/>
    </reaction>
</comment>
<dbReference type="NCBIfam" id="TIGR00536">
    <property type="entry name" value="hemK_fam"/>
    <property type="match status" value="1"/>
</dbReference>
<comment type="similarity">
    <text evidence="5">Belongs to the protein N5-glutamine methyltransferase family. PrmC subfamily.</text>
</comment>
<dbReference type="InterPro" id="IPR019874">
    <property type="entry name" value="RF_methyltr_PrmC"/>
</dbReference>
<dbReference type="PANTHER" id="PTHR18895:SF74">
    <property type="entry name" value="MTRF1L RELEASE FACTOR GLUTAMINE METHYLTRANSFERASE"/>
    <property type="match status" value="1"/>
</dbReference>
<dbReference type="InterPro" id="IPR050320">
    <property type="entry name" value="N5-glutamine_MTase"/>
</dbReference>
<dbReference type="GO" id="GO:0032259">
    <property type="term" value="P:methylation"/>
    <property type="evidence" value="ECO:0007669"/>
    <property type="project" value="UniProtKB-KW"/>
</dbReference>
<dbReference type="InterPro" id="IPR040758">
    <property type="entry name" value="PrmC_N"/>
</dbReference>
<dbReference type="EC" id="2.1.1.297" evidence="5"/>
<feature type="binding site" evidence="5">
    <location>
        <position position="190"/>
    </location>
    <ligand>
        <name>S-adenosyl-L-methionine</name>
        <dbReference type="ChEBI" id="CHEBI:59789"/>
    </ligand>
</feature>
<evidence type="ECO:0000313" key="9">
    <source>
        <dbReference type="Proteomes" id="UP000199652"/>
    </source>
</evidence>
<dbReference type="GO" id="GO:0003676">
    <property type="term" value="F:nucleic acid binding"/>
    <property type="evidence" value="ECO:0007669"/>
    <property type="project" value="InterPro"/>
</dbReference>
<dbReference type="HAMAP" id="MF_02126">
    <property type="entry name" value="RF_methyltr_PrmC"/>
    <property type="match status" value="1"/>
</dbReference>
<keyword evidence="9" id="KW-1185">Reference proteome</keyword>
<dbReference type="Pfam" id="PF05175">
    <property type="entry name" value="MTS"/>
    <property type="match status" value="1"/>
</dbReference>
<dbReference type="SUPFAM" id="SSF53335">
    <property type="entry name" value="S-adenosyl-L-methionine-dependent methyltransferases"/>
    <property type="match status" value="1"/>
</dbReference>
<evidence type="ECO:0000256" key="3">
    <source>
        <dbReference type="ARBA" id="ARBA00022691"/>
    </source>
</evidence>
<feature type="binding site" evidence="5">
    <location>
        <begin position="190"/>
        <end position="193"/>
    </location>
    <ligand>
        <name>substrate</name>
    </ligand>
</feature>
<dbReference type="PROSITE" id="PS00092">
    <property type="entry name" value="N6_MTASE"/>
    <property type="match status" value="1"/>
</dbReference>
<feature type="domain" description="Release factor glutamine methyltransferase N-terminal" evidence="7">
    <location>
        <begin position="9"/>
        <end position="79"/>
    </location>
</feature>
<dbReference type="InterPro" id="IPR029063">
    <property type="entry name" value="SAM-dependent_MTases_sf"/>
</dbReference>
<evidence type="ECO:0000256" key="1">
    <source>
        <dbReference type="ARBA" id="ARBA00022603"/>
    </source>
</evidence>
<accession>A0A1H3E4P2</accession>
<dbReference type="Proteomes" id="UP000199652">
    <property type="component" value="Unassembled WGS sequence"/>
</dbReference>
<dbReference type="InterPro" id="IPR004556">
    <property type="entry name" value="HemK-like"/>
</dbReference>
<dbReference type="InterPro" id="IPR002052">
    <property type="entry name" value="DNA_methylase_N6_adenine_CS"/>
</dbReference>
<keyword evidence="3 5" id="KW-0949">S-adenosyl-L-methionine</keyword>
<dbReference type="AlphaFoldDB" id="A0A1H3E4P2"/>
<evidence type="ECO:0000256" key="4">
    <source>
        <dbReference type="ARBA" id="ARBA00048391"/>
    </source>
</evidence>
<dbReference type="Gene3D" id="1.10.8.10">
    <property type="entry name" value="DNA helicase RuvA subunit, C-terminal domain"/>
    <property type="match status" value="1"/>
</dbReference>
<comment type="caution">
    <text evidence="5">Lacks conserved residue(s) required for the propagation of feature annotation.</text>
</comment>
<dbReference type="GO" id="GO:0102559">
    <property type="term" value="F:peptide chain release factor N(5)-glutamine methyltransferase activity"/>
    <property type="evidence" value="ECO:0007669"/>
    <property type="project" value="UniProtKB-EC"/>
</dbReference>
<feature type="domain" description="Methyltransferase small" evidence="6">
    <location>
        <begin position="115"/>
        <end position="193"/>
    </location>
</feature>
<evidence type="ECO:0000313" key="8">
    <source>
        <dbReference type="EMBL" id="SDX73646.1"/>
    </source>
</evidence>
<protein>
    <recommendedName>
        <fullName evidence="5">Release factor glutamine methyltransferase</fullName>
        <shortName evidence="5">RF MTase</shortName>
        <ecNumber evidence="5">2.1.1.297</ecNumber>
    </recommendedName>
    <alternativeName>
        <fullName evidence="5">N5-glutamine methyltransferase PrmC</fullName>
    </alternativeName>
    <alternativeName>
        <fullName evidence="5">Protein-(glutamine-N5) MTase PrmC</fullName>
    </alternativeName>
    <alternativeName>
        <fullName evidence="5">Protein-glutamine N-methyltransferase PrmC</fullName>
    </alternativeName>
</protein>
<gene>
    <name evidence="5" type="primary">prmC</name>
    <name evidence="8" type="ORF">SAMN04488579_106103</name>
</gene>
<reference evidence="9" key="1">
    <citation type="submission" date="2016-10" db="EMBL/GenBank/DDBJ databases">
        <authorList>
            <person name="Varghese N."/>
            <person name="Submissions S."/>
        </authorList>
    </citation>
    <scope>NUCLEOTIDE SEQUENCE [LARGE SCALE GENOMIC DNA]</scope>
    <source>
        <strain evidence="9">VPI 5359</strain>
    </source>
</reference>
<dbReference type="EMBL" id="FNOU01000006">
    <property type="protein sequence ID" value="SDX73646.1"/>
    <property type="molecule type" value="Genomic_DNA"/>
</dbReference>
<dbReference type="InterPro" id="IPR007848">
    <property type="entry name" value="Small_mtfrase_dom"/>
</dbReference>
<dbReference type="Pfam" id="PF17827">
    <property type="entry name" value="PrmC_N"/>
    <property type="match status" value="1"/>
</dbReference>
<evidence type="ECO:0000259" key="6">
    <source>
        <dbReference type="Pfam" id="PF05175"/>
    </source>
</evidence>
<organism evidence="8 9">
    <name type="scientific">Eubacterium barkeri</name>
    <name type="common">Clostridium barkeri</name>
    <dbReference type="NCBI Taxonomy" id="1528"/>
    <lineage>
        <taxon>Bacteria</taxon>
        <taxon>Bacillati</taxon>
        <taxon>Bacillota</taxon>
        <taxon>Clostridia</taxon>
        <taxon>Eubacteriales</taxon>
        <taxon>Eubacteriaceae</taxon>
        <taxon>Eubacterium</taxon>
    </lineage>
</organism>
<dbReference type="PANTHER" id="PTHR18895">
    <property type="entry name" value="HEMK METHYLTRANSFERASE"/>
    <property type="match status" value="1"/>
</dbReference>
<evidence type="ECO:0000256" key="5">
    <source>
        <dbReference type="HAMAP-Rule" id="MF_02126"/>
    </source>
</evidence>
<evidence type="ECO:0000259" key="7">
    <source>
        <dbReference type="Pfam" id="PF17827"/>
    </source>
</evidence>
<keyword evidence="1 5" id="KW-0489">Methyltransferase</keyword>
<feature type="binding site" evidence="5">
    <location>
        <position position="148"/>
    </location>
    <ligand>
        <name>S-adenosyl-L-methionine</name>
        <dbReference type="ChEBI" id="CHEBI:59789"/>
    </ligand>
</feature>